<dbReference type="InterPro" id="IPR040992">
    <property type="entry name" value="XRN1_D1"/>
</dbReference>
<keyword evidence="2 10" id="KW-0963">Cytoplasm</keyword>
<dbReference type="Gene3D" id="2.30.30.750">
    <property type="match status" value="1"/>
</dbReference>
<feature type="compositionally biased region" description="Polar residues" evidence="11">
    <location>
        <begin position="1307"/>
        <end position="1320"/>
    </location>
</feature>
<evidence type="ECO:0000256" key="11">
    <source>
        <dbReference type="SAM" id="MobiDB-lite"/>
    </source>
</evidence>
<evidence type="ECO:0000313" key="18">
    <source>
        <dbReference type="Proteomes" id="UP000249293"/>
    </source>
</evidence>
<dbReference type="GO" id="GO:0003723">
    <property type="term" value="F:RNA binding"/>
    <property type="evidence" value="ECO:0007669"/>
    <property type="project" value="UniProtKB-KW"/>
</dbReference>
<dbReference type="InterPro" id="IPR041412">
    <property type="entry name" value="Xrn1_helical"/>
</dbReference>
<feature type="compositionally biased region" description="Basic and acidic residues" evidence="11">
    <location>
        <begin position="1334"/>
        <end position="1370"/>
    </location>
</feature>
<protein>
    <recommendedName>
        <fullName evidence="9 10">5'-3' exoribonuclease 1</fullName>
        <ecNumber evidence="10">3.1.13.-</ecNumber>
    </recommendedName>
</protein>
<dbReference type="GeneID" id="40385429"/>
<keyword evidence="3 10" id="KW-0540">Nuclease</keyword>
<feature type="compositionally biased region" description="Polar residues" evidence="11">
    <location>
        <begin position="1561"/>
        <end position="1570"/>
    </location>
</feature>
<sequence>MNNNCISPAISTGVPRVKDLVISSNFLAKRTSTASLLNMGIPKFFRLISERWPLISQKISVPEEIEYDNLYLDMNSILHNCSHSNDGEISRLTDEQIFGAIFAYIDYLFNLIKPKKVFYMAIDGVAPRAKMNQQRARRFRSAVEAEEALKKAIASGEPIPKEPAFDTNAITPGTEFMARVTENLKFYINQKVSNDKQWQDIEIILSGHEVPGEGEHKIMEYIRVQKAQENYNPNTRHCVYGLDADLIMLGLVAHEPHFSLLREEVTFGRNKQSSTDVSKQTFFLLHISLVRDYLKEEFKNLSDEISFEYNFERVLDDLILILYVIGNDFLPNLPDLHLNKGAFPLLLHSFKEAMRRSDGYLNEYGKINLKRLAIWLDILSVFELENFEEGDIDVEWFNKQLDNVSRRGERRRERQGKELLIKQQKKVVGLIAAWLMKVYHENYNIKEFHLDESKIPEIELPSDFFESEFNIQFIKKFAYDIGLFIVHSRSTNQYTAKLDIDGISPDETEEELNKRLIDIKQTIRKYQSSVIVEDEETLQSEEALYNEKFENWKDNYYKEKLHFSIKDTEELTKITENYIEGLQWVLNYYYTGICSWPWYYRYHYAPRISDLRYGLNVKFNFELGKPFTPFEQLMSVLPERSKELIPITYRHLMTDDDSPIKDFYPDDCEIDKNGKSASWEAVVLLSFVDEKRLKEAMAPLNDRLTKEEKKRNSFGLNLIFHFNPQVKTLIKSPLPSAFPDFESHAIESVYRLPSMDGKSFIIGLSKNVKTGTHMIAGFPTIETIPHTSNLQKDELLIFQQPARSESMILTLENEFESINPEQFAHLYCGKNIYANWPYLREYSVVYVTDGMMRYELAKVGGSFKVISSPLEKFEISEYESQIADINYAMHKKLGLRFSSGELSSEIIVESSNKEQKFPKEPIEGLVYAKRVIGVTPNNKGKLVKVFSDKIDCFPIQIVVPTIENADPRFQEKEMLPLEEEYPKGSPIIFLGKSAYGTPATVISTEKNTLAIQFARQETPEPTFGIAAAKVEEENIKYRSAFDAAKILGLNTYFLSKITSTYMIYDTKEKKINVGLSLKFEGKGIKTLGFTRKNGRGWEYSDLAINLIREYMSKFPDLITGLLRYKGHNIPLVTDIFPQKNIEELSSLLREVKDYLLNKHESLNQVSLSSDSLSKFSIAKIEEQVINYMQTPQPVKTANVKNIPRFAVLNPSVPVLKLKQQQFRLGDRVIYVLDSGKVPLFSKGTVIGYRSSDTSVSVHVLFDLPILTGNSFDGRLKTQRGLSVDSSALLNLTLKQFIYVSKAATSKSKTNVTSRSQNGGSNVPKKTPKPANKGKIPERQDGEAERLKAEKKNQSKKELLTIIKNTKEKGKFSPNAAHEVKPDEKQEDALPATNGNAKKLLNKIVNNAIHSSNGNGQSAASPMPNYPMPIYPQMGPNGMPFLPPFPMPMIPQQMMYPYMTQAPPMAVPGMPFSPSLQGQPAPDTAPQHQPRVDTDTSEDVLNALKGNSKEIGDNYNAKTNSDHSSRGHKGGSKGGNRGSTRGHRGRNRGGHRGGQRGCGSSAGDSQQKVTA</sequence>
<dbReference type="OrthoDB" id="372487at2759"/>
<dbReference type="InterPro" id="IPR047008">
    <property type="entry name" value="XRN1_SH3_sf"/>
</dbReference>
<name>A0A2U9R834_PICKU</name>
<feature type="region of interest" description="Disordered" evidence="11">
    <location>
        <begin position="1468"/>
        <end position="1570"/>
    </location>
</feature>
<evidence type="ECO:0000259" key="12">
    <source>
        <dbReference type="Pfam" id="PF03159"/>
    </source>
</evidence>
<evidence type="ECO:0000259" key="15">
    <source>
        <dbReference type="Pfam" id="PF18332"/>
    </source>
</evidence>
<gene>
    <name evidence="17" type="ORF">C5L36_0D03340</name>
</gene>
<keyword evidence="18" id="KW-1185">Reference proteome</keyword>
<dbReference type="PANTHER" id="PTHR12341:SF7">
    <property type="entry name" value="5'-3' EXORIBONUCLEASE 1"/>
    <property type="match status" value="1"/>
</dbReference>
<evidence type="ECO:0000259" key="16">
    <source>
        <dbReference type="Pfam" id="PF18334"/>
    </source>
</evidence>
<keyword evidence="5 10" id="KW-0269">Exonuclease</keyword>
<evidence type="ECO:0000256" key="7">
    <source>
        <dbReference type="ARBA" id="ARBA00023161"/>
    </source>
</evidence>
<dbReference type="Pfam" id="PF18129">
    <property type="entry name" value="SH3_12"/>
    <property type="match status" value="1"/>
</dbReference>
<feature type="domain" description="5'-3' exoribonuclease 1 D1" evidence="15">
    <location>
        <begin position="763"/>
        <end position="897"/>
    </location>
</feature>
<evidence type="ECO:0000256" key="8">
    <source>
        <dbReference type="ARBA" id="ARBA00038299"/>
    </source>
</evidence>
<evidence type="ECO:0000259" key="14">
    <source>
        <dbReference type="Pfam" id="PF18129"/>
    </source>
</evidence>
<comment type="subcellular location">
    <subcellularLocation>
        <location evidence="1">Cytoplasm</location>
        <location evidence="1">Perinuclear region</location>
    </subcellularLocation>
</comment>
<evidence type="ECO:0000256" key="9">
    <source>
        <dbReference type="ARBA" id="ARBA00067318"/>
    </source>
</evidence>
<organism evidence="17 18">
    <name type="scientific">Pichia kudriavzevii</name>
    <name type="common">Yeast</name>
    <name type="synonym">Issatchenkia orientalis</name>
    <dbReference type="NCBI Taxonomy" id="4909"/>
    <lineage>
        <taxon>Eukaryota</taxon>
        <taxon>Fungi</taxon>
        <taxon>Dikarya</taxon>
        <taxon>Ascomycota</taxon>
        <taxon>Saccharomycotina</taxon>
        <taxon>Pichiomycetes</taxon>
        <taxon>Pichiales</taxon>
        <taxon>Pichiaceae</taxon>
        <taxon>Pichia</taxon>
    </lineage>
</organism>
<evidence type="ECO:0000256" key="6">
    <source>
        <dbReference type="ARBA" id="ARBA00022884"/>
    </source>
</evidence>
<reference evidence="17 18" key="1">
    <citation type="submission" date="2018-06" db="EMBL/GenBank/DDBJ databases">
        <title>Population genomics shows no distinction between pathogenic Candida krusei and environmental Pichia kudriavzevii: One species, four names.</title>
        <authorList>
            <person name="Douglass A.P."/>
            <person name="Offei B."/>
            <person name="Braun-Galleani S."/>
            <person name="Coughlan A.Y."/>
            <person name="Martos A."/>
            <person name="Ortiz-Merino R.A."/>
            <person name="Byrne K.P."/>
            <person name="Wolfe K.H."/>
        </authorList>
    </citation>
    <scope>NUCLEOTIDE SEQUENCE [LARGE SCALE GENOMIC DNA]</scope>
    <source>
        <strain evidence="17 18">CBS573</strain>
    </source>
</reference>
<feature type="domain" description="Xrn1 N-terminal" evidence="12">
    <location>
        <begin position="39"/>
        <end position="264"/>
    </location>
</feature>
<dbReference type="GO" id="GO:0005634">
    <property type="term" value="C:nucleus"/>
    <property type="evidence" value="ECO:0007669"/>
    <property type="project" value="TreeGrafter"/>
</dbReference>
<dbReference type="GO" id="GO:0016078">
    <property type="term" value="P:tRNA decay"/>
    <property type="evidence" value="ECO:0007669"/>
    <property type="project" value="UniProtKB-ARBA"/>
</dbReference>
<evidence type="ECO:0000256" key="2">
    <source>
        <dbReference type="ARBA" id="ARBA00022490"/>
    </source>
</evidence>
<dbReference type="Pfam" id="PF17846">
    <property type="entry name" value="XRN_M"/>
    <property type="match status" value="1"/>
</dbReference>
<dbReference type="Pfam" id="PF18334">
    <property type="entry name" value="XRN1_D2_D3"/>
    <property type="match status" value="1"/>
</dbReference>
<dbReference type="EC" id="3.1.13.-" evidence="10"/>
<feature type="region of interest" description="Disordered" evidence="11">
    <location>
        <begin position="1307"/>
        <end position="1388"/>
    </location>
</feature>
<dbReference type="FunFam" id="1.25.40.1050:FF:000001">
    <property type="entry name" value="5'-3' exoribonuclease 1"/>
    <property type="match status" value="1"/>
</dbReference>
<dbReference type="Pfam" id="PF03159">
    <property type="entry name" value="XRN_N"/>
    <property type="match status" value="1"/>
</dbReference>
<feature type="compositionally biased region" description="Basic residues" evidence="11">
    <location>
        <begin position="1539"/>
        <end position="1553"/>
    </location>
</feature>
<dbReference type="InterPro" id="IPR041106">
    <property type="entry name" value="XRN1_D2_D3"/>
</dbReference>
<dbReference type="STRING" id="4909.A0A2U9R834"/>
<accession>A0A2U9R834</accession>
<dbReference type="RefSeq" id="XP_029323077.1">
    <property type="nucleotide sequence ID" value="XM_029467217.1"/>
</dbReference>
<keyword evidence="7 10" id="KW-0866">Nonsense-mediated mRNA decay</keyword>
<evidence type="ECO:0000256" key="1">
    <source>
        <dbReference type="ARBA" id="ARBA00004556"/>
    </source>
</evidence>
<evidence type="ECO:0000256" key="3">
    <source>
        <dbReference type="ARBA" id="ARBA00022722"/>
    </source>
</evidence>
<dbReference type="InterPro" id="IPR004859">
    <property type="entry name" value="Xrn1_N"/>
</dbReference>
<evidence type="ECO:0000313" key="17">
    <source>
        <dbReference type="EMBL" id="AWU77600.1"/>
    </source>
</evidence>
<evidence type="ECO:0000256" key="10">
    <source>
        <dbReference type="PIRNR" id="PIRNR006743"/>
    </source>
</evidence>
<dbReference type="InterPro" id="IPR027073">
    <property type="entry name" value="5_3_exoribonuclease"/>
</dbReference>
<dbReference type="GO" id="GO:0048471">
    <property type="term" value="C:perinuclear region of cytoplasm"/>
    <property type="evidence" value="ECO:0007669"/>
    <property type="project" value="UniProtKB-SubCell"/>
</dbReference>
<dbReference type="EMBL" id="CP028776">
    <property type="protein sequence ID" value="AWU77600.1"/>
    <property type="molecule type" value="Genomic_DNA"/>
</dbReference>
<dbReference type="Gene3D" id="1.25.40.1050">
    <property type="match status" value="1"/>
</dbReference>
<evidence type="ECO:0000256" key="4">
    <source>
        <dbReference type="ARBA" id="ARBA00022801"/>
    </source>
</evidence>
<proteinExistence type="inferred from homology"/>
<feature type="domain" description="Exoribonuclease Xrn1 D2/D3" evidence="16">
    <location>
        <begin position="976"/>
        <end position="1201"/>
    </location>
</feature>
<dbReference type="InterPro" id="IPR047007">
    <property type="entry name" value="XRN1_D1_sf"/>
</dbReference>
<feature type="domain" description="5'-3' exoribonuclease 1 SH3-like" evidence="14">
    <location>
        <begin position="1220"/>
        <end position="1290"/>
    </location>
</feature>
<dbReference type="InterPro" id="IPR016494">
    <property type="entry name" value="5_3_exoribonuclease_1"/>
</dbReference>
<evidence type="ECO:0000256" key="5">
    <source>
        <dbReference type="ARBA" id="ARBA00022839"/>
    </source>
</evidence>
<dbReference type="VEuPathDB" id="FungiDB:C5L36_0D03340"/>
<dbReference type="CDD" id="cd18673">
    <property type="entry name" value="PIN_XRN1-2-like"/>
    <property type="match status" value="1"/>
</dbReference>
<dbReference type="KEGG" id="pkz:C5L36_0D03340"/>
<dbReference type="GO" id="GO:0004534">
    <property type="term" value="F:5'-3' RNA exonuclease activity"/>
    <property type="evidence" value="ECO:0007669"/>
    <property type="project" value="TreeGrafter"/>
</dbReference>
<keyword evidence="6 10" id="KW-0694">RNA-binding</keyword>
<comment type="function">
    <text evidence="10">Multifunctional protein that exhibits several independent functions at different levels of the cellular processes. 5'-3' exonuclease component of the nonsense-mediated mRNA decay (NMD) which is a highly conserved mRNA degradation pathway, an RNA surveillance system whose role is to identify and rid cells of mRNA with premature termination codons and thus prevents accumulation of potentially harmful truncated proteins.</text>
</comment>
<dbReference type="Gene3D" id="2.170.260.40">
    <property type="match status" value="1"/>
</dbReference>
<dbReference type="GO" id="GO:0000932">
    <property type="term" value="C:P-body"/>
    <property type="evidence" value="ECO:0007669"/>
    <property type="project" value="UniProtKB-ARBA"/>
</dbReference>
<dbReference type="InterPro" id="IPR014722">
    <property type="entry name" value="Rib_uL2_dom2"/>
</dbReference>
<dbReference type="GO" id="GO:0000184">
    <property type="term" value="P:nuclear-transcribed mRNA catabolic process, nonsense-mediated decay"/>
    <property type="evidence" value="ECO:0007669"/>
    <property type="project" value="UniProtKB-KW"/>
</dbReference>
<dbReference type="Gene3D" id="2.30.30.30">
    <property type="match status" value="1"/>
</dbReference>
<feature type="compositionally biased region" description="Basic and acidic residues" evidence="11">
    <location>
        <begin position="1377"/>
        <end position="1387"/>
    </location>
</feature>
<dbReference type="PANTHER" id="PTHR12341">
    <property type="entry name" value="5'-&gt;3' EXORIBONUCLEASE"/>
    <property type="match status" value="1"/>
</dbReference>
<dbReference type="Proteomes" id="UP000249293">
    <property type="component" value="Chromosome 4"/>
</dbReference>
<dbReference type="Pfam" id="PF18332">
    <property type="entry name" value="XRN1_D1"/>
    <property type="match status" value="1"/>
</dbReference>
<dbReference type="GO" id="GO:0016075">
    <property type="term" value="P:rRNA catabolic process"/>
    <property type="evidence" value="ECO:0007669"/>
    <property type="project" value="TreeGrafter"/>
</dbReference>
<dbReference type="Gene3D" id="3.40.50.12390">
    <property type="match status" value="2"/>
</dbReference>
<evidence type="ECO:0000259" key="13">
    <source>
        <dbReference type="Pfam" id="PF17846"/>
    </source>
</evidence>
<comment type="similarity">
    <text evidence="8 10">Belongs to the 5'-3' exonuclease family.</text>
</comment>
<feature type="domain" description="Xrn1 helical" evidence="13">
    <location>
        <begin position="309"/>
        <end position="747"/>
    </location>
</feature>
<dbReference type="InterPro" id="IPR041385">
    <property type="entry name" value="SH3_12"/>
</dbReference>
<dbReference type="FunFam" id="3.40.50.12390:FF:000002">
    <property type="entry name" value="5'-3' exoribonuclease 1"/>
    <property type="match status" value="1"/>
</dbReference>
<keyword evidence="4 10" id="KW-0378">Hydrolase</keyword>
<dbReference type="PIRSF" id="PIRSF006743">
    <property type="entry name" value="Exonuclease_Xnr1"/>
    <property type="match status" value="1"/>
</dbReference>
<dbReference type="Gene3D" id="3.30.1370.250">
    <property type="match status" value="1"/>
</dbReference>